<protein>
    <recommendedName>
        <fullName evidence="5">Guanylate cyclase domain-containing protein</fullName>
    </recommendedName>
</protein>
<evidence type="ECO:0008006" key="5">
    <source>
        <dbReference type="Google" id="ProtNLM"/>
    </source>
</evidence>
<dbReference type="GeneID" id="68101438"/>
<evidence type="ECO:0000313" key="3">
    <source>
        <dbReference type="EMBL" id="KAG2377899.1"/>
    </source>
</evidence>
<dbReference type="SUPFAM" id="SSF55073">
    <property type="entry name" value="Nucleotide cyclase"/>
    <property type="match status" value="1"/>
</dbReference>
<keyword evidence="4" id="KW-1185">Reference proteome</keyword>
<sequence>MTIHNKVQPVAGNRMVPTLDRSNTHQTTFETLFDDHNDDQDSNFPLQDDKKRSEKKAFLSLRWFVITSICSLILFSAICVYLAVFIGFNQAVDELSEKVIHDSKSKIVIYIDKVLSQMSVISRLSAEQYNYGLVTNNFYRNFFYTPYKLAELSVGFAFGYPSERYSYTIVGKEGQERIVYSYQPPGFIGSIRDAYFLNGTIQTVNETVDYTVYEVSQKDFYNASINAAKSLGAEGAFTNPYIVTNGSLSIAYGALLYDPHIFVSSGAKVLKGICRTVMPLASIVKFMREKITVLKNGYVLLQETGTDLVVAGSINTTSLDEKSRVKMTDIVDKNAGQLMKDIKERFGSFENTPYEFHISSLGTNYLILSSMYTFENIQWRMFVVVFENDVQLTTTISISASVGVALLVTIISLTLALTLTAIVLRPVKRLKEQFELIKVFDLDNVPRISSSFVELNDIYNNLNNTVSWLKEIRSFIPDKVLLQLREEKAEVVAPNDLESMPSTAHHHLQRAHESSSYGKTASVSEGSTSKKQSSSASSSKEGSSVFKMGYSLKYISLLHIRLGSYLADFTPHEISKTFPKIVSVLANVTKLLQAELQITSTDEFIIMIESKKRGCRDVSQECALKIVKAFEIVNSQLKTHHMPEINFSIGISSSESNVGNIGNHSIRYYSVLSESVKVSQHLSLLALKNGLKILIDEKTHVGTEDKYITRPVDRILSSPNIHSVPSRIFNVYSLERENIVLEDEWLYELESKNAMAKIQELHGIMQVFSSSSETSSSDIGALISTGLAKLSNFMTEYPNDVACKKLFLLFEKFQDLLSRDIHATDLIKNYHCVIEPTVRPSIETHTDYRV</sequence>
<proteinExistence type="predicted"/>
<feature type="transmembrane region" description="Helical" evidence="2">
    <location>
        <begin position="61"/>
        <end position="88"/>
    </location>
</feature>
<dbReference type="EMBL" id="PYSW02000036">
    <property type="protein sequence ID" value="KAG2377899.1"/>
    <property type="molecule type" value="Genomic_DNA"/>
</dbReference>
<evidence type="ECO:0000256" key="2">
    <source>
        <dbReference type="SAM" id="Phobius"/>
    </source>
</evidence>
<comment type="caution">
    <text evidence="3">The sequence shown here is derived from an EMBL/GenBank/DDBJ whole genome shotgun (WGS) entry which is preliminary data.</text>
</comment>
<dbReference type="Proteomes" id="UP000816034">
    <property type="component" value="Unassembled WGS sequence"/>
</dbReference>
<keyword evidence="2" id="KW-0472">Membrane</keyword>
<evidence type="ECO:0000313" key="4">
    <source>
        <dbReference type="Proteomes" id="UP000816034"/>
    </source>
</evidence>
<organism evidence="3 4">
    <name type="scientific">Naegleria lovaniensis</name>
    <name type="common">Amoeba</name>
    <dbReference type="NCBI Taxonomy" id="51637"/>
    <lineage>
        <taxon>Eukaryota</taxon>
        <taxon>Discoba</taxon>
        <taxon>Heterolobosea</taxon>
        <taxon>Tetramitia</taxon>
        <taxon>Eutetramitia</taxon>
        <taxon>Vahlkampfiidae</taxon>
        <taxon>Naegleria</taxon>
    </lineage>
</organism>
<name>A0AA88GI30_NAELO</name>
<dbReference type="Gene3D" id="3.30.70.1230">
    <property type="entry name" value="Nucleotide cyclase"/>
    <property type="match status" value="1"/>
</dbReference>
<keyword evidence="2" id="KW-0812">Transmembrane</keyword>
<feature type="region of interest" description="Disordered" evidence="1">
    <location>
        <begin position="502"/>
        <end position="542"/>
    </location>
</feature>
<dbReference type="InterPro" id="IPR029787">
    <property type="entry name" value="Nucleotide_cyclase"/>
</dbReference>
<evidence type="ECO:0000256" key="1">
    <source>
        <dbReference type="SAM" id="MobiDB-lite"/>
    </source>
</evidence>
<dbReference type="AlphaFoldDB" id="A0AA88GI30"/>
<accession>A0AA88GI30</accession>
<gene>
    <name evidence="3" type="ORF">C9374_008984</name>
</gene>
<dbReference type="RefSeq" id="XP_044545161.1">
    <property type="nucleotide sequence ID" value="XM_044699120.1"/>
</dbReference>
<keyword evidence="2" id="KW-1133">Transmembrane helix</keyword>
<feature type="transmembrane region" description="Helical" evidence="2">
    <location>
        <begin position="402"/>
        <end position="424"/>
    </location>
</feature>
<reference evidence="3 4" key="1">
    <citation type="journal article" date="2018" name="BMC Genomics">
        <title>The genome of Naegleria lovaniensis, the basis for a comparative approach to unravel pathogenicity factors of the human pathogenic amoeba N. fowleri.</title>
        <authorList>
            <person name="Liechti N."/>
            <person name="Schurch N."/>
            <person name="Bruggmann R."/>
            <person name="Wittwer M."/>
        </authorList>
    </citation>
    <scope>NUCLEOTIDE SEQUENCE [LARGE SCALE GENOMIC DNA]</scope>
    <source>
        <strain evidence="3 4">ATCC 30569</strain>
    </source>
</reference>
<feature type="compositionally biased region" description="Low complexity" evidence="1">
    <location>
        <begin position="522"/>
        <end position="542"/>
    </location>
</feature>